<proteinExistence type="predicted"/>
<dbReference type="Gene3D" id="2.160.10.10">
    <property type="entry name" value="Hexapeptide repeat proteins"/>
    <property type="match status" value="1"/>
</dbReference>
<dbReference type="InterPro" id="IPR029098">
    <property type="entry name" value="Acetyltransf_C"/>
</dbReference>
<gene>
    <name evidence="7" type="primary">lpxA_2</name>
    <name evidence="7" type="ORF">OJF2_65590</name>
</gene>
<reference evidence="7 8" key="1">
    <citation type="submission" date="2019-08" db="EMBL/GenBank/DDBJ databases">
        <title>Deep-cultivation of Planctomycetes and their phenomic and genomic characterization uncovers novel biology.</title>
        <authorList>
            <person name="Wiegand S."/>
            <person name="Jogler M."/>
            <person name="Boedeker C."/>
            <person name="Pinto D."/>
            <person name="Vollmers J."/>
            <person name="Rivas-Marin E."/>
            <person name="Kohn T."/>
            <person name="Peeters S.H."/>
            <person name="Heuer A."/>
            <person name="Rast P."/>
            <person name="Oberbeckmann S."/>
            <person name="Bunk B."/>
            <person name="Jeske O."/>
            <person name="Meyerdierks A."/>
            <person name="Storesund J.E."/>
            <person name="Kallscheuer N."/>
            <person name="Luecker S."/>
            <person name="Lage O.M."/>
            <person name="Pohl T."/>
            <person name="Merkel B.J."/>
            <person name="Hornburger P."/>
            <person name="Mueller R.-W."/>
            <person name="Bruemmer F."/>
            <person name="Labrenz M."/>
            <person name="Spormann A.M."/>
            <person name="Op den Camp H."/>
            <person name="Overmann J."/>
            <person name="Amann R."/>
            <person name="Jetten M.S.M."/>
            <person name="Mascher T."/>
            <person name="Medema M.H."/>
            <person name="Devos D.P."/>
            <person name="Kaster A.-K."/>
            <person name="Ovreas L."/>
            <person name="Rohde M."/>
            <person name="Galperin M.Y."/>
            <person name="Jogler C."/>
        </authorList>
    </citation>
    <scope>NUCLEOTIDE SEQUENCE [LARGE SCALE GENOMIC DNA]</scope>
    <source>
        <strain evidence="7 8">OJF2</strain>
    </source>
</reference>
<evidence type="ECO:0000256" key="4">
    <source>
        <dbReference type="ARBA" id="ARBA00023098"/>
    </source>
</evidence>
<protein>
    <submittedName>
        <fullName evidence="7">Acyl-[acyl-carrier-protein]--UDP-N-acetylglucosamine O-acyltransferase</fullName>
        <ecNumber evidence="7">2.3.1.129</ecNumber>
    </submittedName>
</protein>
<evidence type="ECO:0000256" key="1">
    <source>
        <dbReference type="ARBA" id="ARBA00022516"/>
    </source>
</evidence>
<dbReference type="NCBIfam" id="TIGR01852">
    <property type="entry name" value="lipid_A_lpxA"/>
    <property type="match status" value="1"/>
</dbReference>
<dbReference type="KEGG" id="agv:OJF2_65590"/>
<dbReference type="PIRSF" id="PIRSF000456">
    <property type="entry name" value="UDP-GlcNAc_acltr"/>
    <property type="match status" value="1"/>
</dbReference>
<dbReference type="EC" id="2.3.1.129" evidence="7"/>
<dbReference type="RefSeq" id="WP_148597459.1">
    <property type="nucleotide sequence ID" value="NZ_CP042997.1"/>
</dbReference>
<dbReference type="InterPro" id="IPR010137">
    <property type="entry name" value="Lipid_A_LpxA"/>
</dbReference>
<dbReference type="EMBL" id="CP042997">
    <property type="protein sequence ID" value="QEH37963.1"/>
    <property type="molecule type" value="Genomic_DNA"/>
</dbReference>
<dbReference type="InterPro" id="IPR037157">
    <property type="entry name" value="Acetyltransf_C_sf"/>
</dbReference>
<feature type="domain" description="UDP N-acetylglucosamine O-acyltransferase C-terminal" evidence="6">
    <location>
        <begin position="177"/>
        <end position="256"/>
    </location>
</feature>
<dbReference type="PANTHER" id="PTHR43480:SF1">
    <property type="entry name" value="ACYL-[ACYL-CARRIER-PROTEIN]--UDP-N-ACETYLGLUCOSAMINE O-ACYLTRANSFERASE, MITOCHONDRIAL-RELATED"/>
    <property type="match status" value="1"/>
</dbReference>
<dbReference type="GO" id="GO:0008780">
    <property type="term" value="F:acyl-[acyl-carrier-protein]-UDP-N-acetylglucosamine O-acyltransferase activity"/>
    <property type="evidence" value="ECO:0007669"/>
    <property type="project" value="UniProtKB-EC"/>
</dbReference>
<dbReference type="Pfam" id="PF13720">
    <property type="entry name" value="Acetyltransf_11"/>
    <property type="match status" value="1"/>
</dbReference>
<evidence type="ECO:0000313" key="8">
    <source>
        <dbReference type="Proteomes" id="UP000324233"/>
    </source>
</evidence>
<evidence type="ECO:0000256" key="5">
    <source>
        <dbReference type="ARBA" id="ARBA00023315"/>
    </source>
</evidence>
<dbReference type="CDD" id="cd03351">
    <property type="entry name" value="LbH_UDP-GlcNAc_AT"/>
    <property type="match status" value="1"/>
</dbReference>
<keyword evidence="8" id="KW-1185">Reference proteome</keyword>
<keyword evidence="2" id="KW-0441">Lipid A biosynthesis</keyword>
<dbReference type="AlphaFoldDB" id="A0A5B9WBV9"/>
<dbReference type="GO" id="GO:0016020">
    <property type="term" value="C:membrane"/>
    <property type="evidence" value="ECO:0007669"/>
    <property type="project" value="GOC"/>
</dbReference>
<dbReference type="SUPFAM" id="SSF51161">
    <property type="entry name" value="Trimeric LpxA-like enzymes"/>
    <property type="match status" value="1"/>
</dbReference>
<dbReference type="NCBIfam" id="NF003657">
    <property type="entry name" value="PRK05289.1"/>
    <property type="match status" value="1"/>
</dbReference>
<name>A0A5B9WBV9_9BACT</name>
<evidence type="ECO:0000259" key="6">
    <source>
        <dbReference type="Pfam" id="PF13720"/>
    </source>
</evidence>
<keyword evidence="5 7" id="KW-0012">Acyltransferase</keyword>
<sequence>MATMIADTASIDPRAEIADDVEIGPYCVIGPDVRIGRGCRLIAHVCIRGHTTIGEGNTIHPFSTLGGEPQDYSYRGQPTRVEIGDNNVFREAVTVHRGTEKDRGVTTLGSNNYLMANVHVGHDCLLGDRILVGNNTMFGGHIHVESHASISGGVGLHQFVSVGGHAYIGGLSRIVHDAPPFMLVEGNPSKVRCINVVGLKRSGFSAEAIASLHEAHRLLFRARMTPVQATAVLEAHDHLTPEVKRLIEFIERQQQGKHGRGLERAKG</sequence>
<organism evidence="7 8">
    <name type="scientific">Aquisphaera giovannonii</name>
    <dbReference type="NCBI Taxonomy" id="406548"/>
    <lineage>
        <taxon>Bacteria</taxon>
        <taxon>Pseudomonadati</taxon>
        <taxon>Planctomycetota</taxon>
        <taxon>Planctomycetia</taxon>
        <taxon>Isosphaerales</taxon>
        <taxon>Isosphaeraceae</taxon>
        <taxon>Aquisphaera</taxon>
    </lineage>
</organism>
<keyword evidence="1" id="KW-0444">Lipid biosynthesis</keyword>
<dbReference type="OrthoDB" id="9807278at2"/>
<evidence type="ECO:0000256" key="2">
    <source>
        <dbReference type="ARBA" id="ARBA00022556"/>
    </source>
</evidence>
<dbReference type="Pfam" id="PF00132">
    <property type="entry name" value="Hexapep"/>
    <property type="match status" value="1"/>
</dbReference>
<dbReference type="Gene3D" id="1.20.1180.10">
    <property type="entry name" value="Udp N-acetylglucosamine O-acyltransferase, C-terminal domain"/>
    <property type="match status" value="1"/>
</dbReference>
<dbReference type="InterPro" id="IPR001451">
    <property type="entry name" value="Hexapep"/>
</dbReference>
<dbReference type="GO" id="GO:0009245">
    <property type="term" value="P:lipid A biosynthetic process"/>
    <property type="evidence" value="ECO:0007669"/>
    <property type="project" value="UniProtKB-KW"/>
</dbReference>
<accession>A0A5B9WBV9</accession>
<keyword evidence="4" id="KW-0443">Lipid metabolism</keyword>
<evidence type="ECO:0000256" key="3">
    <source>
        <dbReference type="ARBA" id="ARBA00022679"/>
    </source>
</evidence>
<dbReference type="Proteomes" id="UP000324233">
    <property type="component" value="Chromosome"/>
</dbReference>
<dbReference type="InterPro" id="IPR011004">
    <property type="entry name" value="Trimer_LpxA-like_sf"/>
</dbReference>
<dbReference type="PANTHER" id="PTHR43480">
    <property type="entry name" value="ACYL-[ACYL-CARRIER-PROTEIN]--UDP-N-ACETYLGLUCOSAMINE O-ACYLTRANSFERASE"/>
    <property type="match status" value="1"/>
</dbReference>
<keyword evidence="3 7" id="KW-0808">Transferase</keyword>
<evidence type="ECO:0000313" key="7">
    <source>
        <dbReference type="EMBL" id="QEH37963.1"/>
    </source>
</evidence>